<evidence type="ECO:0000313" key="2">
    <source>
        <dbReference type="EMBL" id="KAK9094530.1"/>
    </source>
</evidence>
<organism evidence="2 3">
    <name type="scientific">Stephania cephalantha</name>
    <dbReference type="NCBI Taxonomy" id="152367"/>
    <lineage>
        <taxon>Eukaryota</taxon>
        <taxon>Viridiplantae</taxon>
        <taxon>Streptophyta</taxon>
        <taxon>Embryophyta</taxon>
        <taxon>Tracheophyta</taxon>
        <taxon>Spermatophyta</taxon>
        <taxon>Magnoliopsida</taxon>
        <taxon>Ranunculales</taxon>
        <taxon>Menispermaceae</taxon>
        <taxon>Menispermoideae</taxon>
        <taxon>Cissampelideae</taxon>
        <taxon>Stephania</taxon>
    </lineage>
</organism>
<sequence length="102" mass="11421">MFALAIPYDHWIKKENNIGFVASLDLSWDLGRGRLLVLSVSYMLRKARTGQRLMQGTLLSKGRSLEEISGETCGDDEKEAVETQRVHTDSSSRTLPLPVVET</sequence>
<evidence type="ECO:0000313" key="3">
    <source>
        <dbReference type="Proteomes" id="UP001419268"/>
    </source>
</evidence>
<gene>
    <name evidence="2" type="ORF">Scep_025999</name>
</gene>
<proteinExistence type="predicted"/>
<reference evidence="2 3" key="1">
    <citation type="submission" date="2024-01" db="EMBL/GenBank/DDBJ databases">
        <title>Genome assemblies of Stephania.</title>
        <authorList>
            <person name="Yang L."/>
        </authorList>
    </citation>
    <scope>NUCLEOTIDE SEQUENCE [LARGE SCALE GENOMIC DNA]</scope>
    <source>
        <strain evidence="2">JXDWG</strain>
        <tissue evidence="2">Leaf</tissue>
    </source>
</reference>
<dbReference type="AlphaFoldDB" id="A0AAP0HSY5"/>
<keyword evidence="3" id="KW-1185">Reference proteome</keyword>
<accession>A0AAP0HSY5</accession>
<feature type="region of interest" description="Disordered" evidence="1">
    <location>
        <begin position="69"/>
        <end position="102"/>
    </location>
</feature>
<dbReference type="Proteomes" id="UP001419268">
    <property type="component" value="Unassembled WGS sequence"/>
</dbReference>
<feature type="compositionally biased region" description="Basic and acidic residues" evidence="1">
    <location>
        <begin position="80"/>
        <end position="90"/>
    </location>
</feature>
<dbReference type="EMBL" id="JBBNAG010000011">
    <property type="protein sequence ID" value="KAK9094530.1"/>
    <property type="molecule type" value="Genomic_DNA"/>
</dbReference>
<protein>
    <submittedName>
        <fullName evidence="2">Uncharacterized protein</fullName>
    </submittedName>
</protein>
<name>A0AAP0HSY5_9MAGN</name>
<evidence type="ECO:0000256" key="1">
    <source>
        <dbReference type="SAM" id="MobiDB-lite"/>
    </source>
</evidence>
<comment type="caution">
    <text evidence="2">The sequence shown here is derived from an EMBL/GenBank/DDBJ whole genome shotgun (WGS) entry which is preliminary data.</text>
</comment>